<reference evidence="10 11" key="1">
    <citation type="journal article" date="2012" name="J. Bacteriol.">
        <title>Genome sequence of 'Candidatus Methanomethylophilus alvus' Mx1201, a methanogenic archaeon from the human gut belonging to a seventh order of methanogens.</title>
        <authorList>
            <person name="Borrel G."/>
            <person name="Harris H.M."/>
            <person name="Tottey W."/>
            <person name="Mihajlovski A."/>
            <person name="Parisot N."/>
            <person name="Peyretaillade E."/>
            <person name="Peyret P."/>
            <person name="Gribaldo S."/>
            <person name="O'Toole P.W."/>
            <person name="Brugere J.F."/>
        </authorList>
    </citation>
    <scope>NUCLEOTIDE SEQUENCE [LARGE SCALE GENOMIC DNA]</scope>
    <source>
        <strain evidence="10 11">Mx1201</strain>
    </source>
</reference>
<dbReference type="InterPro" id="IPR010946">
    <property type="entry name" value="GGGP_synth"/>
</dbReference>
<evidence type="ECO:0000256" key="1">
    <source>
        <dbReference type="ARBA" id="ARBA00022516"/>
    </source>
</evidence>
<evidence type="ECO:0000256" key="2">
    <source>
        <dbReference type="ARBA" id="ARBA00022679"/>
    </source>
</evidence>
<dbReference type="NCBIfam" id="TIGR01769">
    <property type="entry name" value="GGGP"/>
    <property type="match status" value="1"/>
</dbReference>
<keyword evidence="3 9" id="KW-0479">Metal-binding</keyword>
<dbReference type="GO" id="GO:0005737">
    <property type="term" value="C:cytoplasm"/>
    <property type="evidence" value="ECO:0007669"/>
    <property type="project" value="UniProtKB-SubCell"/>
</dbReference>
<dbReference type="GO" id="GO:0000287">
    <property type="term" value="F:magnesium ion binding"/>
    <property type="evidence" value="ECO:0007669"/>
    <property type="project" value="UniProtKB-UniRule"/>
</dbReference>
<dbReference type="CDD" id="cd02812">
    <property type="entry name" value="PcrB_like"/>
    <property type="match status" value="1"/>
</dbReference>
<feature type="binding site" evidence="9">
    <location>
        <position position="54"/>
    </location>
    <ligand>
        <name>Mg(2+)</name>
        <dbReference type="ChEBI" id="CHEBI:18420"/>
    </ligand>
</feature>
<dbReference type="GeneID" id="41321052"/>
<keyword evidence="5 9" id="KW-0443">Lipid metabolism</keyword>
<dbReference type="EMBL" id="CP004049">
    <property type="protein sequence ID" value="AGI85008.1"/>
    <property type="molecule type" value="Genomic_DNA"/>
</dbReference>
<dbReference type="HOGENOM" id="CLU_068610_0_0_2"/>
<evidence type="ECO:0000256" key="6">
    <source>
        <dbReference type="ARBA" id="ARBA00023209"/>
    </source>
</evidence>
<dbReference type="GO" id="GO:0046474">
    <property type="term" value="P:glycerophospholipid biosynthetic process"/>
    <property type="evidence" value="ECO:0007669"/>
    <property type="project" value="UniProtKB-UniRule"/>
</dbReference>
<dbReference type="SUPFAM" id="SSF51395">
    <property type="entry name" value="FMN-linked oxidoreductases"/>
    <property type="match status" value="1"/>
</dbReference>
<evidence type="ECO:0000256" key="3">
    <source>
        <dbReference type="ARBA" id="ARBA00022723"/>
    </source>
</evidence>
<comment type="pathway">
    <text evidence="9">Membrane lipid metabolism; glycerophospholipid metabolism.</text>
</comment>
<comment type="subcellular location">
    <subcellularLocation>
        <location evidence="9">Cytoplasm</location>
    </subcellularLocation>
</comment>
<dbReference type="PANTHER" id="PTHR40029">
    <property type="match status" value="1"/>
</dbReference>
<comment type="cofactor">
    <cofactor evidence="9">
        <name>Mg(2+)</name>
        <dbReference type="ChEBI" id="CHEBI:18420"/>
    </cofactor>
</comment>
<dbReference type="RefSeq" id="WP_015504157.1">
    <property type="nucleotide sequence ID" value="NC_020913.1"/>
</dbReference>
<evidence type="ECO:0000256" key="7">
    <source>
        <dbReference type="ARBA" id="ARBA00023264"/>
    </source>
</evidence>
<evidence type="ECO:0000256" key="8">
    <source>
        <dbReference type="ARBA" id="ARBA00047288"/>
    </source>
</evidence>
<dbReference type="InterPro" id="IPR038597">
    <property type="entry name" value="GGGP/HepGP_synthase_sf"/>
</dbReference>
<feature type="binding site" evidence="9">
    <location>
        <position position="23"/>
    </location>
    <ligand>
        <name>Mg(2+)</name>
        <dbReference type="ChEBI" id="CHEBI:18420"/>
    </ligand>
</feature>
<dbReference type="Proteomes" id="UP000012672">
    <property type="component" value="Chromosome"/>
</dbReference>
<keyword evidence="2 9" id="KW-0808">Transferase</keyword>
<dbReference type="InParanoid" id="M9SFK0"/>
<dbReference type="PANTHER" id="PTHR40029:SF2">
    <property type="entry name" value="HEPTAPRENYLGLYCERYL PHOSPHATE SYNTHASE"/>
    <property type="match status" value="1"/>
</dbReference>
<evidence type="ECO:0000313" key="10">
    <source>
        <dbReference type="EMBL" id="AGI85008.1"/>
    </source>
</evidence>
<keyword evidence="4 9" id="KW-0460">Magnesium</keyword>
<dbReference type="Gene3D" id="3.20.20.390">
    <property type="entry name" value="FMN-linked oxidoreductases"/>
    <property type="match status" value="1"/>
</dbReference>
<feature type="binding site" evidence="9">
    <location>
        <begin position="173"/>
        <end position="179"/>
    </location>
    <ligand>
        <name>sn-glycerol 1-phosphate</name>
        <dbReference type="ChEBI" id="CHEBI:57685"/>
    </ligand>
</feature>
<dbReference type="GO" id="GO:0047294">
    <property type="term" value="F:phosphoglycerol geranylgeranyltransferase activity"/>
    <property type="evidence" value="ECO:0007669"/>
    <property type="project" value="UniProtKB-UniRule"/>
</dbReference>
<dbReference type="Pfam" id="PF01884">
    <property type="entry name" value="PcrB"/>
    <property type="match status" value="1"/>
</dbReference>
<comment type="catalytic activity">
    <reaction evidence="8 9">
        <text>sn-glycerol 1-phosphate + (2E,6E,10E)-geranylgeranyl diphosphate = sn-3-O-(geranylgeranyl)glycerol 1-phosphate + diphosphate</text>
        <dbReference type="Rhea" id="RHEA:23404"/>
        <dbReference type="ChEBI" id="CHEBI:33019"/>
        <dbReference type="ChEBI" id="CHEBI:57677"/>
        <dbReference type="ChEBI" id="CHEBI:57685"/>
        <dbReference type="ChEBI" id="CHEBI:58756"/>
        <dbReference type="EC" id="2.5.1.41"/>
    </reaction>
</comment>
<sequence>MTGLKEYLFERMKKGTIHLTLLDPDPEKLSEEKAKEIAVKMKEAGSDAFMIGGSTGVTSENLGAAAKAVRTASGLPAIYFPSNPRAVTSEVDGMFFMSILNSTDPLYISHGHAMVAPYVAKLGIETIPMAYIIIEPGMTVARVTKAKCVGHDDIDTAVGYALAAEMLGMQLVYLEAGSGADRPVSPEMISAVKKAIHVPLIIGGGIRTPEAAERARKAGADAIVTGTFVEQCSDENVLRSVVHAAKGI</sequence>
<organism evidence="10 11">
    <name type="scientific">Methanomethylophilus alvi (strain Mx1201)</name>
    <dbReference type="NCBI Taxonomy" id="1236689"/>
    <lineage>
        <taxon>Archaea</taxon>
        <taxon>Methanobacteriati</taxon>
        <taxon>Thermoplasmatota</taxon>
        <taxon>Thermoplasmata</taxon>
        <taxon>Methanomassiliicoccales</taxon>
        <taxon>Methanomethylophilaceae</taxon>
        <taxon>Methanomethylophilus</taxon>
    </lineage>
</organism>
<dbReference type="eggNOG" id="arCOG01085">
    <property type="taxonomic scope" value="Archaea"/>
</dbReference>
<evidence type="ECO:0000313" key="11">
    <source>
        <dbReference type="Proteomes" id="UP000012672"/>
    </source>
</evidence>
<feature type="binding site" evidence="9">
    <location>
        <begin position="226"/>
        <end position="227"/>
    </location>
    <ligand>
        <name>sn-glycerol 1-phosphate</name>
        <dbReference type="ChEBI" id="CHEBI:57685"/>
    </ligand>
</feature>
<dbReference type="InterPro" id="IPR008205">
    <property type="entry name" value="GGGP_HepGP_synthase"/>
</dbReference>
<evidence type="ECO:0000256" key="4">
    <source>
        <dbReference type="ARBA" id="ARBA00022842"/>
    </source>
</evidence>
<evidence type="ECO:0000256" key="9">
    <source>
        <dbReference type="HAMAP-Rule" id="MF_00112"/>
    </source>
</evidence>
<dbReference type="InterPro" id="IPR039074">
    <property type="entry name" value="GGGP/HepGP_synthase_I"/>
</dbReference>
<keyword evidence="11" id="KW-1185">Reference proteome</keyword>
<dbReference type="OrthoDB" id="7409at2157"/>
<feature type="binding site" evidence="9">
    <location>
        <begin position="204"/>
        <end position="205"/>
    </location>
    <ligand>
        <name>sn-glycerol 1-phosphate</name>
        <dbReference type="ChEBI" id="CHEBI:57685"/>
    </ligand>
</feature>
<dbReference type="UniPathway" id="UPA00940"/>
<comment type="function">
    <text evidence="9">Prenyltransferase that catalyzes the transfer of the geranylgeranyl moiety of geranylgeranyl diphosphate (GGPP) to the C3 hydroxyl of sn-glycerol-1-phosphate (G1P). This reaction is the first ether-bond-formation step in the biosynthesis of archaeal membrane lipids.</text>
</comment>
<keyword evidence="6 9" id="KW-0594">Phospholipid biosynthesis</keyword>
<keyword evidence="9" id="KW-0963">Cytoplasm</keyword>
<dbReference type="GO" id="GO:0120536">
    <property type="term" value="F:heptaprenylglyceryl phosphate synthase activity"/>
    <property type="evidence" value="ECO:0007669"/>
    <property type="project" value="UniProtKB-ARBA"/>
</dbReference>
<dbReference type="AlphaFoldDB" id="M9SFK0"/>
<dbReference type="HAMAP" id="MF_00112">
    <property type="entry name" value="GGGP_HepGP_synthase"/>
    <property type="match status" value="1"/>
</dbReference>
<comment type="similarity">
    <text evidence="9">Belongs to the GGGP/HepGP synthase family. Group II subfamily.</text>
</comment>
<dbReference type="KEGG" id="max:MMALV_02560"/>
<dbReference type="NCBIfam" id="TIGR01768">
    <property type="entry name" value="GGGP-family"/>
    <property type="match status" value="1"/>
</dbReference>
<name>M9SFK0_METAX</name>
<proteinExistence type="inferred from homology"/>
<accession>M9SFK0</accession>
<keyword evidence="7 9" id="KW-1208">Phospholipid metabolism</keyword>
<comment type="caution">
    <text evidence="9">Lacks conserved residue(s) required for the propagation of feature annotation.</text>
</comment>
<gene>
    <name evidence="10" type="ORF">MMALV_02560</name>
</gene>
<keyword evidence="1 9" id="KW-0444">Lipid biosynthesis</keyword>
<dbReference type="NCBIfam" id="NF003198">
    <property type="entry name" value="PRK04169.1-2"/>
    <property type="match status" value="1"/>
</dbReference>
<dbReference type="EC" id="2.5.1.41" evidence="9"/>
<dbReference type="STRING" id="1236689.MMALV_02560"/>
<protein>
    <recommendedName>
        <fullName evidence="9">Geranylgeranylglyceryl phosphate synthase</fullName>
        <shortName evidence="9">GGGP synthase</shortName>
        <shortName evidence="9">GGGPS</shortName>
        <ecNumber evidence="9">2.5.1.41</ecNumber>
    </recommendedName>
    <alternativeName>
        <fullName evidence="9">(S)-3-O-geranylgeranylglyceryl phosphate synthase</fullName>
    </alternativeName>
    <alternativeName>
        <fullName evidence="9">Phosphoglycerol geranylgeranyltransferase</fullName>
    </alternativeName>
</protein>
<evidence type="ECO:0000256" key="5">
    <source>
        <dbReference type="ARBA" id="ARBA00023098"/>
    </source>
</evidence>